<keyword evidence="1" id="KW-0472">Membrane</keyword>
<comment type="caution">
    <text evidence="2">The sequence shown here is derived from an EMBL/GenBank/DDBJ whole genome shotgun (WGS) entry which is preliminary data.</text>
</comment>
<keyword evidence="1" id="KW-0812">Transmembrane</keyword>
<keyword evidence="3" id="KW-1185">Reference proteome</keyword>
<name>A0A6N7KIA9_9ACTN</name>
<gene>
    <name evidence="2" type="ORF">F7Q99_02745</name>
</gene>
<dbReference type="EMBL" id="WBOF01000001">
    <property type="protein sequence ID" value="MQS11232.1"/>
    <property type="molecule type" value="Genomic_DNA"/>
</dbReference>
<evidence type="ECO:0000313" key="2">
    <source>
        <dbReference type="EMBL" id="MQS11232.1"/>
    </source>
</evidence>
<evidence type="ECO:0000313" key="3">
    <source>
        <dbReference type="Proteomes" id="UP000450000"/>
    </source>
</evidence>
<sequence>MLAVIVPIVAGAAATIFLLLGYALALAEDLELLGHALVGAGWIAAGVALVGALAGGLGLLGAASRSRAAEAGEADGAGELASAREAWRTALAERGMVPFLVAQANAGCGGAAAVPGAPV</sequence>
<evidence type="ECO:0000256" key="1">
    <source>
        <dbReference type="SAM" id="Phobius"/>
    </source>
</evidence>
<dbReference type="AlphaFoldDB" id="A0A6N7KIA9"/>
<organism evidence="2 3">
    <name type="scientific">Streptomyces kaniharaensis</name>
    <dbReference type="NCBI Taxonomy" id="212423"/>
    <lineage>
        <taxon>Bacteria</taxon>
        <taxon>Bacillati</taxon>
        <taxon>Actinomycetota</taxon>
        <taxon>Actinomycetes</taxon>
        <taxon>Kitasatosporales</taxon>
        <taxon>Streptomycetaceae</taxon>
        <taxon>Streptomyces</taxon>
    </lineage>
</organism>
<proteinExistence type="predicted"/>
<accession>A0A6N7KIA9</accession>
<protein>
    <submittedName>
        <fullName evidence="2">Uncharacterized protein</fullName>
    </submittedName>
</protein>
<reference evidence="2 3" key="1">
    <citation type="submission" date="2019-09" db="EMBL/GenBank/DDBJ databases">
        <title>Genome Sequences of Streptomyces kaniharaensis ATCC 21070.</title>
        <authorList>
            <person name="Zhu W."/>
            <person name="De Crecy-Lagard V."/>
            <person name="Richards N.G."/>
        </authorList>
    </citation>
    <scope>NUCLEOTIDE SEQUENCE [LARGE SCALE GENOMIC DNA]</scope>
    <source>
        <strain evidence="2 3">SF-557</strain>
    </source>
</reference>
<dbReference type="Proteomes" id="UP000450000">
    <property type="component" value="Unassembled WGS sequence"/>
</dbReference>
<keyword evidence="1" id="KW-1133">Transmembrane helix</keyword>
<feature type="transmembrane region" description="Helical" evidence="1">
    <location>
        <begin position="35"/>
        <end position="60"/>
    </location>
</feature>